<organism evidence="2 3">
    <name type="scientific">Crenichthys baileyi</name>
    <name type="common">White River springfish</name>
    <dbReference type="NCBI Taxonomy" id="28760"/>
    <lineage>
        <taxon>Eukaryota</taxon>
        <taxon>Metazoa</taxon>
        <taxon>Chordata</taxon>
        <taxon>Craniata</taxon>
        <taxon>Vertebrata</taxon>
        <taxon>Euteleostomi</taxon>
        <taxon>Actinopterygii</taxon>
        <taxon>Neopterygii</taxon>
        <taxon>Teleostei</taxon>
        <taxon>Neoteleostei</taxon>
        <taxon>Acanthomorphata</taxon>
        <taxon>Ovalentaria</taxon>
        <taxon>Atherinomorphae</taxon>
        <taxon>Cyprinodontiformes</taxon>
        <taxon>Goodeidae</taxon>
        <taxon>Crenichthys</taxon>
    </lineage>
</organism>
<comment type="caution">
    <text evidence="2">The sequence shown here is derived from an EMBL/GenBank/DDBJ whole genome shotgun (WGS) entry which is preliminary data.</text>
</comment>
<feature type="compositionally biased region" description="Polar residues" evidence="1">
    <location>
        <begin position="131"/>
        <end position="140"/>
    </location>
</feature>
<feature type="region of interest" description="Disordered" evidence="1">
    <location>
        <begin position="124"/>
        <end position="161"/>
    </location>
</feature>
<accession>A0AAV9QVE1</accession>
<dbReference type="Proteomes" id="UP001311232">
    <property type="component" value="Unassembled WGS sequence"/>
</dbReference>
<evidence type="ECO:0000313" key="2">
    <source>
        <dbReference type="EMBL" id="KAK5599770.1"/>
    </source>
</evidence>
<dbReference type="EMBL" id="JAHHUM010002915">
    <property type="protein sequence ID" value="KAK5599770.1"/>
    <property type="molecule type" value="Genomic_DNA"/>
</dbReference>
<reference evidence="2 3" key="1">
    <citation type="submission" date="2021-06" db="EMBL/GenBank/DDBJ databases">
        <authorList>
            <person name="Palmer J.M."/>
        </authorList>
    </citation>
    <scope>NUCLEOTIDE SEQUENCE [LARGE SCALE GENOMIC DNA]</scope>
    <source>
        <strain evidence="2 3">MEX-2019</strain>
        <tissue evidence="2">Muscle</tissue>
    </source>
</reference>
<name>A0AAV9QVE1_9TELE</name>
<evidence type="ECO:0000256" key="1">
    <source>
        <dbReference type="SAM" id="MobiDB-lite"/>
    </source>
</evidence>
<gene>
    <name evidence="2" type="ORF">CRENBAI_015903</name>
</gene>
<evidence type="ECO:0000313" key="3">
    <source>
        <dbReference type="Proteomes" id="UP001311232"/>
    </source>
</evidence>
<proteinExistence type="predicted"/>
<keyword evidence="3" id="KW-1185">Reference proteome</keyword>
<protein>
    <submittedName>
        <fullName evidence="2">Uncharacterized protein</fullName>
    </submittedName>
</protein>
<dbReference type="AlphaFoldDB" id="A0AAV9QVE1"/>
<feature type="compositionally biased region" description="Low complexity" evidence="1">
    <location>
        <begin position="141"/>
        <end position="161"/>
    </location>
</feature>
<sequence length="161" mass="17593">MDDAEGKRLDRFLRLTVHLSSEQLFCVLPRGCGVRLAVGAPQVSSMKTYLEDCPPTLASPMLLCSVSTLLDLAESTSEENVGCQSPFCSLNQPPENRTTILPTCPPSTSLWKHLPKRIQVTERDTAFPQIHTPSQTQPQRTDSLSPESSTPTPTEASSHST</sequence>